<dbReference type="Gene3D" id="2.40.50.90">
    <property type="match status" value="1"/>
</dbReference>
<sequence>MGGGYNCVVDGDTIWLEGVKIRIADIDTPETQDYRCQAEKDLGDRATVRLQEILQGGRISLEPIDRDADQYGRKLRIVLVDGESVGETLVDEGLARWYEGGRKPWC</sequence>
<dbReference type="Proteomes" id="UP000076088">
    <property type="component" value="Chromosome"/>
</dbReference>
<reference evidence="3" key="1">
    <citation type="submission" date="2015-11" db="EMBL/GenBank/DDBJ databases">
        <title>Complete genome sequence of a polyethylene-glycol degrader Sphingopyxis macrogoltabida 203N (NBRC 111659).</title>
        <authorList>
            <person name="Yoshiyuki O."/>
            <person name="Shouta N."/>
            <person name="Nagata Y."/>
            <person name="Numata M."/>
            <person name="Tsuchikane K."/>
            <person name="Hosoyama A."/>
            <person name="Yamazoe A."/>
            <person name="Tsuda M."/>
            <person name="Fujita N."/>
            <person name="Kawai F."/>
        </authorList>
    </citation>
    <scope>NUCLEOTIDE SEQUENCE [LARGE SCALE GENOMIC DNA]</scope>
    <source>
        <strain evidence="3">203N</strain>
    </source>
</reference>
<reference evidence="2 3" key="2">
    <citation type="journal article" date="2016" name="Genome Announc.">
        <title>Complete Genome Sequence of Sphingopyxis macrogoltabida Strain 203N (NBRC 111659), a Polyethylene Glycol Degrader.</title>
        <authorList>
            <person name="Ohtsubo Y."/>
            <person name="Nonoyama S."/>
            <person name="Nagata Y."/>
            <person name="Numata M."/>
            <person name="Tsuchikane K."/>
            <person name="Hosoyama A."/>
            <person name="Yamazoe A."/>
            <person name="Tsuda M."/>
            <person name="Fujita N."/>
            <person name="Kawai F."/>
        </authorList>
    </citation>
    <scope>NUCLEOTIDE SEQUENCE [LARGE SCALE GENOMIC DNA]</scope>
    <source>
        <strain evidence="2 3">203N</strain>
    </source>
</reference>
<proteinExistence type="predicted"/>
<evidence type="ECO:0000313" key="2">
    <source>
        <dbReference type="EMBL" id="AMU88799.1"/>
    </source>
</evidence>
<dbReference type="Pfam" id="PF00565">
    <property type="entry name" value="SNase"/>
    <property type="match status" value="1"/>
</dbReference>
<dbReference type="SUPFAM" id="SSF50199">
    <property type="entry name" value="Staphylococcal nuclease"/>
    <property type="match status" value="1"/>
</dbReference>
<dbReference type="InterPro" id="IPR016071">
    <property type="entry name" value="Staphylococal_nuclease_OB-fold"/>
</dbReference>
<evidence type="ECO:0000313" key="3">
    <source>
        <dbReference type="Proteomes" id="UP000076088"/>
    </source>
</evidence>
<dbReference type="RefSeq" id="WP_054728390.1">
    <property type="nucleotide sequence ID" value="NZ_CP009429.1"/>
</dbReference>
<evidence type="ECO:0000259" key="1">
    <source>
        <dbReference type="PROSITE" id="PS50830"/>
    </source>
</evidence>
<dbReference type="KEGG" id="smaz:LH19_12860"/>
<keyword evidence="3" id="KW-1185">Reference proteome</keyword>
<gene>
    <name evidence="2" type="ORF">ATM17_07045</name>
</gene>
<name>A0AAC8YZ08_SPHMC</name>
<dbReference type="PROSITE" id="PS50830">
    <property type="entry name" value="TNASE_3"/>
    <property type="match status" value="1"/>
</dbReference>
<protein>
    <submittedName>
        <fullName evidence="2">Nuclease</fullName>
    </submittedName>
</protein>
<feature type="domain" description="TNase-like" evidence="1">
    <location>
        <begin position="1"/>
        <end position="96"/>
    </location>
</feature>
<dbReference type="AlphaFoldDB" id="A0AAC8YZ08"/>
<dbReference type="InterPro" id="IPR035437">
    <property type="entry name" value="SNase_OB-fold_sf"/>
</dbReference>
<dbReference type="EMBL" id="CP013344">
    <property type="protein sequence ID" value="AMU88799.1"/>
    <property type="molecule type" value="Genomic_DNA"/>
</dbReference>
<accession>A0AAC8YZ08</accession>
<organism evidence="2 3">
    <name type="scientific">Sphingopyxis macrogoltabida</name>
    <name type="common">Sphingomonas macrogoltabidus</name>
    <dbReference type="NCBI Taxonomy" id="33050"/>
    <lineage>
        <taxon>Bacteria</taxon>
        <taxon>Pseudomonadati</taxon>
        <taxon>Pseudomonadota</taxon>
        <taxon>Alphaproteobacteria</taxon>
        <taxon>Sphingomonadales</taxon>
        <taxon>Sphingomonadaceae</taxon>
        <taxon>Sphingopyxis</taxon>
    </lineage>
</organism>